<gene>
    <name evidence="1" type="ORF">CKO45_01110</name>
</gene>
<keyword evidence="2" id="KW-1185">Reference proteome</keyword>
<sequence length="147" mass="16419">MQQQDARRLRYRPRCSGQCRIAAGIKQCHPGDRHIRHLGQAEHRRPCALPQSDNRYAPQVEPRLCRDGGQDERQMVRQGDACFVPLLRVIAAEACLQYRVPVLDQPLGIDAGSRACAIGIRQDDDDWCRAVRPAGGRHGQQSGIMAA</sequence>
<proteinExistence type="predicted"/>
<comment type="caution">
    <text evidence="1">The sequence shown here is derived from an EMBL/GenBank/DDBJ whole genome shotgun (WGS) entry which is preliminary data.</text>
</comment>
<evidence type="ECO:0000313" key="1">
    <source>
        <dbReference type="EMBL" id="MBK1656825.1"/>
    </source>
</evidence>
<protein>
    <submittedName>
        <fullName evidence="1">Uncharacterized protein</fullName>
    </submittedName>
</protein>
<dbReference type="EMBL" id="NRSG01000004">
    <property type="protein sequence ID" value="MBK1656825.1"/>
    <property type="molecule type" value="Genomic_DNA"/>
</dbReference>
<reference evidence="1 2" key="1">
    <citation type="journal article" date="2020" name="Microorganisms">
        <title>Osmotic Adaptation and Compatible Solute Biosynthesis of Phototrophic Bacteria as Revealed from Genome Analyses.</title>
        <authorList>
            <person name="Imhoff J.F."/>
            <person name="Rahn T."/>
            <person name="Kunzel S."/>
            <person name="Keller A."/>
            <person name="Neulinger S.C."/>
        </authorList>
    </citation>
    <scope>NUCLEOTIDE SEQUENCE [LARGE SCALE GENOMIC DNA]</scope>
    <source>
        <strain evidence="1 2">DSM 15382</strain>
    </source>
</reference>
<name>A0ABS1CR55_9PROT</name>
<dbReference type="Proteomes" id="UP000697995">
    <property type="component" value="Unassembled WGS sequence"/>
</dbReference>
<organism evidence="1 2">
    <name type="scientific">Paracraurococcus ruber</name>
    <dbReference type="NCBI Taxonomy" id="77675"/>
    <lineage>
        <taxon>Bacteria</taxon>
        <taxon>Pseudomonadati</taxon>
        <taxon>Pseudomonadota</taxon>
        <taxon>Alphaproteobacteria</taxon>
        <taxon>Acetobacterales</taxon>
        <taxon>Roseomonadaceae</taxon>
        <taxon>Paracraurococcus</taxon>
    </lineage>
</organism>
<accession>A0ABS1CR55</accession>
<evidence type="ECO:0000313" key="2">
    <source>
        <dbReference type="Proteomes" id="UP000697995"/>
    </source>
</evidence>